<dbReference type="HAMAP" id="MF_01962">
    <property type="entry name" value="Adenine_deaminase"/>
    <property type="match status" value="1"/>
</dbReference>
<dbReference type="GO" id="GO:0000034">
    <property type="term" value="F:adenine deaminase activity"/>
    <property type="evidence" value="ECO:0007669"/>
    <property type="project" value="UniProtKB-UniRule"/>
</dbReference>
<dbReference type="EMBL" id="JAAGWY010000006">
    <property type="protein sequence ID" value="NEN07983.1"/>
    <property type="molecule type" value="Genomic_DNA"/>
</dbReference>
<accession>A0A6L9Y2X3</accession>
<comment type="catalytic activity">
    <reaction evidence="5">
        <text>adenine + H2O + H(+) = hypoxanthine + NH4(+)</text>
        <dbReference type="Rhea" id="RHEA:23688"/>
        <dbReference type="ChEBI" id="CHEBI:15377"/>
        <dbReference type="ChEBI" id="CHEBI:15378"/>
        <dbReference type="ChEBI" id="CHEBI:16708"/>
        <dbReference type="ChEBI" id="CHEBI:17368"/>
        <dbReference type="ChEBI" id="CHEBI:28938"/>
        <dbReference type="EC" id="3.5.4.2"/>
    </reaction>
</comment>
<feature type="binding site" evidence="5">
    <location>
        <position position="17"/>
    </location>
    <ligand>
        <name>Zn(2+)</name>
        <dbReference type="ChEBI" id="CHEBI:29105"/>
        <note>catalytic</note>
    </ligand>
</feature>
<dbReference type="RefSeq" id="WP_163291483.1">
    <property type="nucleotide sequence ID" value="NZ_JAAGWY010000006.1"/>
</dbReference>
<organism evidence="7 8">
    <name type="scientific">Leifsonia tongyongensis</name>
    <dbReference type="NCBI Taxonomy" id="1268043"/>
    <lineage>
        <taxon>Bacteria</taxon>
        <taxon>Bacillati</taxon>
        <taxon>Actinomycetota</taxon>
        <taxon>Actinomycetes</taxon>
        <taxon>Micrococcales</taxon>
        <taxon>Microbacteriaceae</taxon>
        <taxon>Leifsonia</taxon>
    </lineage>
</organism>
<protein>
    <recommendedName>
        <fullName evidence="5">Adenine deaminase</fullName>
        <shortName evidence="5">ADE</shortName>
        <ecNumber evidence="5">3.5.4.2</ecNumber>
    </recommendedName>
    <alternativeName>
        <fullName evidence="5">Adenine aminohydrolase</fullName>
        <shortName evidence="5">AAH</shortName>
    </alternativeName>
</protein>
<evidence type="ECO:0000256" key="5">
    <source>
        <dbReference type="HAMAP-Rule" id="MF_01962"/>
    </source>
</evidence>
<feature type="active site" description="Proton donor" evidence="5">
    <location>
        <position position="200"/>
    </location>
</feature>
<comment type="caution">
    <text evidence="7">The sequence shown here is derived from an EMBL/GenBank/DDBJ whole genome shotgun (WGS) entry which is preliminary data.</text>
</comment>
<dbReference type="PROSITE" id="PS50008">
    <property type="entry name" value="PIPLC_Y_DOMAIN"/>
    <property type="match status" value="1"/>
</dbReference>
<dbReference type="GO" id="GO:0006146">
    <property type="term" value="P:adenine catabolic process"/>
    <property type="evidence" value="ECO:0007669"/>
    <property type="project" value="UniProtKB-UniRule"/>
</dbReference>
<dbReference type="AlphaFoldDB" id="A0A6L9Y2X3"/>
<dbReference type="InterPro" id="IPR028892">
    <property type="entry name" value="ADE"/>
</dbReference>
<dbReference type="InterPro" id="IPR006330">
    <property type="entry name" value="Ado/ade_deaminase"/>
</dbReference>
<dbReference type="GO" id="GO:0043103">
    <property type="term" value="P:hypoxanthine salvage"/>
    <property type="evidence" value="ECO:0007669"/>
    <property type="project" value="UniProtKB-UniRule"/>
</dbReference>
<dbReference type="InterPro" id="IPR001711">
    <property type="entry name" value="PLipase_C_Pinositol-sp_Y"/>
</dbReference>
<evidence type="ECO:0000256" key="2">
    <source>
        <dbReference type="ARBA" id="ARBA00022801"/>
    </source>
</evidence>
<dbReference type="GO" id="GO:0008270">
    <property type="term" value="F:zinc ion binding"/>
    <property type="evidence" value="ECO:0007669"/>
    <property type="project" value="UniProtKB-UniRule"/>
</dbReference>
<feature type="binding site" evidence="5">
    <location>
        <position position="279"/>
    </location>
    <ligand>
        <name>substrate</name>
    </ligand>
</feature>
<keyword evidence="8" id="KW-1185">Reference proteome</keyword>
<feature type="binding site" evidence="5">
    <location>
        <position position="19"/>
    </location>
    <ligand>
        <name>Zn(2+)</name>
        <dbReference type="ChEBI" id="CHEBI:29105"/>
        <note>catalytic</note>
    </ligand>
</feature>
<comment type="function">
    <text evidence="5">Catalyzes the hydrolytic deamination of adenine to hypoxanthine. Plays an important role in the purine salvage pathway and in nitrogen catabolism.</text>
</comment>
<evidence type="ECO:0000256" key="3">
    <source>
        <dbReference type="ARBA" id="ARBA00022833"/>
    </source>
</evidence>
<feature type="binding site" evidence="5">
    <location>
        <position position="197"/>
    </location>
    <ligand>
        <name>Zn(2+)</name>
        <dbReference type="ChEBI" id="CHEBI:29105"/>
        <note>catalytic</note>
    </ligand>
</feature>
<dbReference type="GO" id="GO:0005829">
    <property type="term" value="C:cytosol"/>
    <property type="evidence" value="ECO:0007669"/>
    <property type="project" value="TreeGrafter"/>
</dbReference>
<feature type="binding site" evidence="5">
    <location>
        <position position="278"/>
    </location>
    <ligand>
        <name>Zn(2+)</name>
        <dbReference type="ChEBI" id="CHEBI:29105"/>
        <note>catalytic</note>
    </ligand>
</feature>
<feature type="domain" description="PI-PLC Y-box" evidence="6">
    <location>
        <begin position="40"/>
        <end position="115"/>
    </location>
</feature>
<dbReference type="GO" id="GO:0009117">
    <property type="term" value="P:nucleotide metabolic process"/>
    <property type="evidence" value="ECO:0007669"/>
    <property type="project" value="UniProtKB-KW"/>
</dbReference>
<dbReference type="Proteomes" id="UP000474967">
    <property type="component" value="Unassembled WGS sequence"/>
</dbReference>
<keyword evidence="3 5" id="KW-0862">Zinc</keyword>
<proteinExistence type="inferred from homology"/>
<name>A0A6L9Y2X3_9MICO</name>
<comment type="similarity">
    <text evidence="5">Belongs to the metallo-dependent hydrolases superfamily. Adenosine and AMP deaminases family. Adenine deaminase type 2 subfamily.</text>
</comment>
<evidence type="ECO:0000313" key="7">
    <source>
        <dbReference type="EMBL" id="NEN07983.1"/>
    </source>
</evidence>
<evidence type="ECO:0000259" key="6">
    <source>
        <dbReference type="PROSITE" id="PS50008"/>
    </source>
</evidence>
<feature type="site" description="Important for catalytic activity" evidence="5">
    <location>
        <position position="221"/>
    </location>
</feature>
<evidence type="ECO:0000256" key="4">
    <source>
        <dbReference type="ARBA" id="ARBA00023080"/>
    </source>
</evidence>
<evidence type="ECO:0000256" key="1">
    <source>
        <dbReference type="ARBA" id="ARBA00022723"/>
    </source>
</evidence>
<dbReference type="GO" id="GO:0004435">
    <property type="term" value="F:phosphatidylinositol-4,5-bisphosphate phospholipase C activity"/>
    <property type="evidence" value="ECO:0007669"/>
    <property type="project" value="InterPro"/>
</dbReference>
<dbReference type="Gene3D" id="3.20.20.140">
    <property type="entry name" value="Metal-dependent hydrolases"/>
    <property type="match status" value="1"/>
</dbReference>
<dbReference type="CDD" id="cd01320">
    <property type="entry name" value="ADA"/>
    <property type="match status" value="1"/>
</dbReference>
<dbReference type="Pfam" id="PF00962">
    <property type="entry name" value="A_deaminase"/>
    <property type="match status" value="1"/>
</dbReference>
<sequence>MTDATSDLFTLPKAELHLHIEGTLEPELAFELADRNRIRLPYESVDQLASRYSFTDLQSFLDLYYATMTVLRTEDDFAELTRRYLRRATAQGVRHAEIFFDPQAHVSRGVPFEAVVDGIGAALAEAARDQDVSGGLILCFLRDRPVVEAEQILTTALARVDTLIGVGLDSAEVGYPPSLFADVFGRARAAGLHAVAHAGEEGPASYIGEALDLLEAERIDHGIRAVEDPALVGRLAHEETALTVCPLSNVRLRAVPDLTAHPLRSLMDAGVRVTVNSDDPAYFGGYIGDNFVAVQDALELTDLDMMRIAQNSVESAFAPLDRKVALLHEIDGWAARAGVPLT</sequence>
<comment type="cofactor">
    <cofactor evidence="5">
        <name>Zn(2+)</name>
        <dbReference type="ChEBI" id="CHEBI:29105"/>
    </cofactor>
    <text evidence="5">Binds 1 zinc ion per subunit.</text>
</comment>
<reference evidence="7 8" key="1">
    <citation type="journal article" date="2014" name="J. Microbiol.">
        <title>Diaminobutyricibacter tongyongensis gen. nov., sp. nov. and Homoserinibacter gongjuensis gen. nov., sp. nov. belong to the family Microbacteriaceae.</title>
        <authorList>
            <person name="Kim S.J."/>
            <person name="Ahn J.H."/>
            <person name="Weon H.Y."/>
            <person name="Hamada M."/>
            <person name="Suzuki K."/>
            <person name="Kwon S.W."/>
        </authorList>
    </citation>
    <scope>NUCLEOTIDE SEQUENCE [LARGE SCALE GENOMIC DNA]</scope>
    <source>
        <strain evidence="7 8">NBRC 108724</strain>
    </source>
</reference>
<keyword evidence="4 5" id="KW-0546">Nucleotide metabolism</keyword>
<keyword evidence="1 5" id="KW-0479">Metal-binding</keyword>
<dbReference type="EC" id="3.5.4.2" evidence="5"/>
<evidence type="ECO:0000313" key="8">
    <source>
        <dbReference type="Proteomes" id="UP000474967"/>
    </source>
</evidence>
<dbReference type="InterPro" id="IPR001365">
    <property type="entry name" value="A_deaminase_dom"/>
</dbReference>
<keyword evidence="2 5" id="KW-0378">Hydrolase</keyword>
<dbReference type="NCBIfam" id="NF006850">
    <property type="entry name" value="PRK09358.1-6"/>
    <property type="match status" value="1"/>
</dbReference>
<dbReference type="GO" id="GO:0035556">
    <property type="term" value="P:intracellular signal transduction"/>
    <property type="evidence" value="ECO:0007669"/>
    <property type="project" value="InterPro"/>
</dbReference>
<dbReference type="PANTHER" id="PTHR43114">
    <property type="entry name" value="ADENINE DEAMINASE"/>
    <property type="match status" value="1"/>
</dbReference>
<dbReference type="InterPro" id="IPR032466">
    <property type="entry name" value="Metal_Hydrolase"/>
</dbReference>
<dbReference type="PANTHER" id="PTHR43114:SF6">
    <property type="entry name" value="ADENINE DEAMINASE"/>
    <property type="match status" value="1"/>
</dbReference>
<gene>
    <name evidence="7" type="ORF">G3T36_19165</name>
</gene>
<dbReference type="SUPFAM" id="SSF51556">
    <property type="entry name" value="Metallo-dependent hydrolases"/>
    <property type="match status" value="1"/>
</dbReference>
<dbReference type="GO" id="GO:0006629">
    <property type="term" value="P:lipid metabolic process"/>
    <property type="evidence" value="ECO:0007669"/>
    <property type="project" value="InterPro"/>
</dbReference>
<dbReference type="NCBIfam" id="TIGR01430">
    <property type="entry name" value="aden_deam"/>
    <property type="match status" value="1"/>
</dbReference>